<name>A0A1M5UPS3_9FIRM</name>
<keyword evidence="3" id="KW-1185">Reference proteome</keyword>
<dbReference type="RefSeq" id="WP_073076145.1">
    <property type="nucleotide sequence ID" value="NZ_FQXV01000001.1"/>
</dbReference>
<dbReference type="AlphaFoldDB" id="A0A1M5UPS3"/>
<keyword evidence="1" id="KW-1133">Transmembrane helix</keyword>
<feature type="transmembrane region" description="Helical" evidence="1">
    <location>
        <begin position="59"/>
        <end position="79"/>
    </location>
</feature>
<dbReference type="EMBL" id="FQXV01000001">
    <property type="protein sequence ID" value="SHH64997.1"/>
    <property type="molecule type" value="Genomic_DNA"/>
</dbReference>
<feature type="transmembrane region" description="Helical" evidence="1">
    <location>
        <begin position="91"/>
        <end position="118"/>
    </location>
</feature>
<feature type="transmembrane region" description="Helical" evidence="1">
    <location>
        <begin position="33"/>
        <end position="53"/>
    </location>
</feature>
<dbReference type="Proteomes" id="UP000183995">
    <property type="component" value="Unassembled WGS sequence"/>
</dbReference>
<evidence type="ECO:0000313" key="2">
    <source>
        <dbReference type="EMBL" id="SHH64997.1"/>
    </source>
</evidence>
<protein>
    <submittedName>
        <fullName evidence="2">Uncharacterized protein</fullName>
    </submittedName>
</protein>
<keyword evidence="1" id="KW-0472">Membrane</keyword>
<organism evidence="2 3">
    <name type="scientific">Sporobacter termitidis DSM 10068</name>
    <dbReference type="NCBI Taxonomy" id="1123282"/>
    <lineage>
        <taxon>Bacteria</taxon>
        <taxon>Bacillati</taxon>
        <taxon>Bacillota</taxon>
        <taxon>Clostridia</taxon>
        <taxon>Eubacteriales</taxon>
        <taxon>Oscillospiraceae</taxon>
        <taxon>Sporobacter</taxon>
    </lineage>
</organism>
<evidence type="ECO:0000313" key="3">
    <source>
        <dbReference type="Proteomes" id="UP000183995"/>
    </source>
</evidence>
<sequence length="187" mass="20264">MEDRFDKSPGKSSAQKAPEKKAAARRLGVRHDALLPVSIVGGLVGMLVGTLPATICAAIFGRAFSPLYAFLPLFIYLGIKLFKGYDGKRGIITVAVFSAIGFYLTLLSCQAVAYLILYKMLFLNLPLVTISLIGQSNVLRGPAISSAYVFPFVFTLFGVFLSEELMRQKKAPATVPEPAESSEAEHE</sequence>
<gene>
    <name evidence="2" type="ORF">SAMN02745823_00621</name>
</gene>
<keyword evidence="1" id="KW-0812">Transmembrane</keyword>
<proteinExistence type="predicted"/>
<accession>A0A1M5UPS3</accession>
<evidence type="ECO:0000256" key="1">
    <source>
        <dbReference type="SAM" id="Phobius"/>
    </source>
</evidence>
<reference evidence="2 3" key="1">
    <citation type="submission" date="2016-11" db="EMBL/GenBank/DDBJ databases">
        <authorList>
            <person name="Jaros S."/>
            <person name="Januszkiewicz K."/>
            <person name="Wedrychowicz H."/>
        </authorList>
    </citation>
    <scope>NUCLEOTIDE SEQUENCE [LARGE SCALE GENOMIC DNA]</scope>
    <source>
        <strain evidence="2 3">DSM 10068</strain>
    </source>
</reference>
<feature type="transmembrane region" description="Helical" evidence="1">
    <location>
        <begin position="138"/>
        <end position="161"/>
    </location>
</feature>